<dbReference type="SUPFAM" id="SSF58038">
    <property type="entry name" value="SNARE fusion complex"/>
    <property type="match status" value="1"/>
</dbReference>
<comment type="subcellular location">
    <subcellularLocation>
        <location evidence="1">Cytoplasmic vesicle membrane</location>
    </subcellularLocation>
</comment>
<dbReference type="RefSeq" id="XP_004256006.1">
    <property type="nucleotide sequence ID" value="XM_004255958.1"/>
</dbReference>
<feature type="domain" description="V-SNARE coiled-coil homology" evidence="7">
    <location>
        <begin position="37"/>
        <end position="97"/>
    </location>
</feature>
<dbReference type="AlphaFoldDB" id="A0A0A1U879"/>
<keyword evidence="6" id="KW-1133">Transmembrane helix</keyword>
<accession>A0A0A1U879</accession>
<feature type="coiled-coil region" evidence="4">
    <location>
        <begin position="49"/>
        <end position="86"/>
    </location>
</feature>
<name>A0A0A1U879_ENTIV</name>
<dbReference type="PANTHER" id="PTHR45701">
    <property type="entry name" value="SYNAPTOBREVIN FAMILY MEMBER"/>
    <property type="match status" value="1"/>
</dbReference>
<dbReference type="Proteomes" id="UP000014680">
    <property type="component" value="Unassembled WGS sequence"/>
</dbReference>
<evidence type="ECO:0000256" key="6">
    <source>
        <dbReference type="SAM" id="Phobius"/>
    </source>
</evidence>
<feature type="compositionally biased region" description="Basic and acidic residues" evidence="5">
    <location>
        <begin position="13"/>
        <end position="25"/>
    </location>
</feature>
<evidence type="ECO:0000259" key="7">
    <source>
        <dbReference type="PROSITE" id="PS50892"/>
    </source>
</evidence>
<sequence>MSKAKFSNAKKPKASEVVKQKKEQKQALIDQEPQNEKIKAIYKDVKETQDVMADNIDKMTANLDQAEELEDKTNDMVDKANTFKKQSHQLKKAMCWRKWKLYIIGGSIAAIVIIVILIVIIVPIVNAVKKNN</sequence>
<dbReference type="PROSITE" id="PS50892">
    <property type="entry name" value="V_SNARE"/>
    <property type="match status" value="1"/>
</dbReference>
<dbReference type="GO" id="GO:0016192">
    <property type="term" value="P:vesicle-mediated transport"/>
    <property type="evidence" value="ECO:0007669"/>
    <property type="project" value="InterPro"/>
</dbReference>
<evidence type="ECO:0000256" key="3">
    <source>
        <dbReference type="PROSITE-ProRule" id="PRU00290"/>
    </source>
</evidence>
<dbReference type="EMBL" id="KB206670">
    <property type="protein sequence ID" value="ELP89235.1"/>
    <property type="molecule type" value="Genomic_DNA"/>
</dbReference>
<evidence type="ECO:0000256" key="2">
    <source>
        <dbReference type="ARBA" id="ARBA00023329"/>
    </source>
</evidence>
<evidence type="ECO:0000313" key="8">
    <source>
        <dbReference type="EMBL" id="ELP89235.1"/>
    </source>
</evidence>
<dbReference type="CDD" id="cd15843">
    <property type="entry name" value="R-SNARE"/>
    <property type="match status" value="1"/>
</dbReference>
<feature type="transmembrane region" description="Helical" evidence="6">
    <location>
        <begin position="101"/>
        <end position="125"/>
    </location>
</feature>
<keyword evidence="3 4" id="KW-0175">Coiled coil</keyword>
<evidence type="ECO:0000256" key="1">
    <source>
        <dbReference type="ARBA" id="ARBA00004156"/>
    </source>
</evidence>
<dbReference type="Pfam" id="PF00957">
    <property type="entry name" value="Synaptobrevin"/>
    <property type="match status" value="1"/>
</dbReference>
<proteinExistence type="predicted"/>
<dbReference type="OrthoDB" id="190375at2759"/>
<dbReference type="KEGG" id="eiv:EIN_486970"/>
<dbReference type="GeneID" id="14888128"/>
<dbReference type="InterPro" id="IPR016444">
    <property type="entry name" value="Synaptobrevin/VAMP"/>
</dbReference>
<evidence type="ECO:0000313" key="9">
    <source>
        <dbReference type="Proteomes" id="UP000014680"/>
    </source>
</evidence>
<feature type="region of interest" description="Disordered" evidence="5">
    <location>
        <begin position="1"/>
        <end position="29"/>
    </location>
</feature>
<dbReference type="OMA" id="NHDKASN"/>
<dbReference type="GO" id="GO:0030659">
    <property type="term" value="C:cytoplasmic vesicle membrane"/>
    <property type="evidence" value="ECO:0007669"/>
    <property type="project" value="UniProtKB-SubCell"/>
</dbReference>
<keyword evidence="6" id="KW-0472">Membrane</keyword>
<evidence type="ECO:0000256" key="4">
    <source>
        <dbReference type="SAM" id="Coils"/>
    </source>
</evidence>
<dbReference type="InterPro" id="IPR001388">
    <property type="entry name" value="Synaptobrevin-like"/>
</dbReference>
<protein>
    <submittedName>
        <fullName evidence="8">Vesicle-associated membrane protein, putative</fullName>
    </submittedName>
</protein>
<dbReference type="VEuPathDB" id="AmoebaDB:EIN_486970"/>
<gene>
    <name evidence="8" type="ORF">EIN_486970</name>
</gene>
<keyword evidence="9" id="KW-1185">Reference proteome</keyword>
<dbReference type="PIRSF" id="PIRSF005409">
    <property type="entry name" value="Synaptobrevin_euk"/>
    <property type="match status" value="1"/>
</dbReference>
<reference evidence="8 9" key="1">
    <citation type="submission" date="2012-10" db="EMBL/GenBank/DDBJ databases">
        <authorList>
            <person name="Zafar N."/>
            <person name="Inman J."/>
            <person name="Hall N."/>
            <person name="Lorenzi H."/>
            <person name="Caler E."/>
        </authorList>
    </citation>
    <scope>NUCLEOTIDE SEQUENCE [LARGE SCALE GENOMIC DNA]</scope>
    <source>
        <strain evidence="8 9">IP1</strain>
    </source>
</reference>
<keyword evidence="2" id="KW-0968">Cytoplasmic vesicle</keyword>
<dbReference type="InterPro" id="IPR042855">
    <property type="entry name" value="V_SNARE_CC"/>
</dbReference>
<evidence type="ECO:0000256" key="5">
    <source>
        <dbReference type="SAM" id="MobiDB-lite"/>
    </source>
</evidence>
<dbReference type="Gene3D" id="1.20.5.110">
    <property type="match status" value="1"/>
</dbReference>
<keyword evidence="6" id="KW-0812">Transmembrane</keyword>
<organism evidence="8 9">
    <name type="scientific">Entamoeba invadens IP1</name>
    <dbReference type="NCBI Taxonomy" id="370355"/>
    <lineage>
        <taxon>Eukaryota</taxon>
        <taxon>Amoebozoa</taxon>
        <taxon>Evosea</taxon>
        <taxon>Archamoebae</taxon>
        <taxon>Mastigamoebida</taxon>
        <taxon>Entamoebidae</taxon>
        <taxon>Entamoeba</taxon>
    </lineage>
</organism>
<dbReference type="PRINTS" id="PR00219">
    <property type="entry name" value="SYNAPTOBREVN"/>
</dbReference>